<dbReference type="InterPro" id="IPR002885">
    <property type="entry name" value="PPR_rpt"/>
</dbReference>
<dbReference type="OrthoDB" id="1928087at2759"/>
<dbReference type="Pfam" id="PF13041">
    <property type="entry name" value="PPR_2"/>
    <property type="match status" value="2"/>
</dbReference>
<dbReference type="EMBL" id="JADCNL010000001">
    <property type="protein sequence ID" value="KAG0496058.1"/>
    <property type="molecule type" value="Genomic_DNA"/>
</dbReference>
<gene>
    <name evidence="3" type="ORF">HPP92_000749</name>
</gene>
<dbReference type="GO" id="GO:0003729">
    <property type="term" value="F:mRNA binding"/>
    <property type="evidence" value="ECO:0007669"/>
    <property type="project" value="TreeGrafter"/>
</dbReference>
<accession>A0A835VG97</accession>
<proteinExistence type="predicted"/>
<dbReference type="PANTHER" id="PTHR47934:SF6">
    <property type="entry name" value="MITOCHONDRIAL GROUP I INTRON SPLICING FACTOR CCM1-RELATED"/>
    <property type="match status" value="1"/>
</dbReference>
<keyword evidence="4" id="KW-1185">Reference proteome</keyword>
<dbReference type="GO" id="GO:0005739">
    <property type="term" value="C:mitochondrion"/>
    <property type="evidence" value="ECO:0007669"/>
    <property type="project" value="TreeGrafter"/>
</dbReference>
<name>A0A835VG97_VANPL</name>
<feature type="repeat" description="PPR" evidence="2">
    <location>
        <begin position="275"/>
        <end position="309"/>
    </location>
</feature>
<dbReference type="InterPro" id="IPR011990">
    <property type="entry name" value="TPR-like_helical_dom_sf"/>
</dbReference>
<dbReference type="InterPro" id="IPR051114">
    <property type="entry name" value="Mito_RNA_Proc_CCM1"/>
</dbReference>
<evidence type="ECO:0000256" key="2">
    <source>
        <dbReference type="PROSITE-ProRule" id="PRU00708"/>
    </source>
</evidence>
<dbReference type="AlphaFoldDB" id="A0A835VG97"/>
<feature type="repeat" description="PPR" evidence="2">
    <location>
        <begin position="170"/>
        <end position="204"/>
    </location>
</feature>
<reference evidence="3 4" key="1">
    <citation type="journal article" date="2020" name="Nat. Food">
        <title>A phased Vanilla planifolia genome enables genetic improvement of flavour and production.</title>
        <authorList>
            <person name="Hasing T."/>
            <person name="Tang H."/>
            <person name="Brym M."/>
            <person name="Khazi F."/>
            <person name="Huang T."/>
            <person name="Chambers A.H."/>
        </authorList>
    </citation>
    <scope>NUCLEOTIDE SEQUENCE [LARGE SCALE GENOMIC DNA]</scope>
    <source>
        <tissue evidence="3">Leaf</tissue>
    </source>
</reference>
<dbReference type="PANTHER" id="PTHR47934">
    <property type="entry name" value="PENTATRICOPEPTIDE REPEAT-CONTAINING PROTEIN PET309, MITOCHONDRIAL"/>
    <property type="match status" value="1"/>
</dbReference>
<feature type="repeat" description="PPR" evidence="2">
    <location>
        <begin position="310"/>
        <end position="345"/>
    </location>
</feature>
<evidence type="ECO:0008006" key="5">
    <source>
        <dbReference type="Google" id="ProtNLM"/>
    </source>
</evidence>
<dbReference type="Gene3D" id="1.25.40.10">
    <property type="entry name" value="Tetratricopeptide repeat domain"/>
    <property type="match status" value="3"/>
</dbReference>
<organism evidence="3 4">
    <name type="scientific">Vanilla planifolia</name>
    <name type="common">Vanilla</name>
    <dbReference type="NCBI Taxonomy" id="51239"/>
    <lineage>
        <taxon>Eukaryota</taxon>
        <taxon>Viridiplantae</taxon>
        <taxon>Streptophyta</taxon>
        <taxon>Embryophyta</taxon>
        <taxon>Tracheophyta</taxon>
        <taxon>Spermatophyta</taxon>
        <taxon>Magnoliopsida</taxon>
        <taxon>Liliopsida</taxon>
        <taxon>Asparagales</taxon>
        <taxon>Orchidaceae</taxon>
        <taxon>Vanilloideae</taxon>
        <taxon>Vanilleae</taxon>
        <taxon>Vanilla</taxon>
    </lineage>
</organism>
<evidence type="ECO:0000313" key="3">
    <source>
        <dbReference type="EMBL" id="KAG0496058.1"/>
    </source>
</evidence>
<dbReference type="Pfam" id="PF13812">
    <property type="entry name" value="PPR_3"/>
    <property type="match status" value="1"/>
</dbReference>
<feature type="repeat" description="PPR" evidence="2">
    <location>
        <begin position="240"/>
        <end position="274"/>
    </location>
</feature>
<dbReference type="Proteomes" id="UP000636800">
    <property type="component" value="Chromosome 1"/>
</dbReference>
<dbReference type="NCBIfam" id="TIGR00756">
    <property type="entry name" value="PPR"/>
    <property type="match status" value="6"/>
</dbReference>
<evidence type="ECO:0000256" key="1">
    <source>
        <dbReference type="ARBA" id="ARBA00022737"/>
    </source>
</evidence>
<dbReference type="Pfam" id="PF12854">
    <property type="entry name" value="PPR_1"/>
    <property type="match status" value="1"/>
</dbReference>
<sequence>MLDRAPGIRTGLRRFPVRKRSRRKRQPKEPIPAVVDIKSAAASDPSAALRRILSYDNPHLHDYPACSALLYRLARARLFPEVDSLLLFVCSQRVPCRDSLFSGLIRHFDRASLPHKALSLFFSIPSFNCPPGSPSLQTFNQLLDALVNNGCDDEAEALFDRCSEFRLLPNAISYNILLKGRLRRDGYISARKLLDEILKRGFCPSVVTYNMLIGFVGRNGDLGISMDLKDEMIRRGIYPNAITYAIIMEGLCSSGKYDAAKKLMFDMEYMGCKTRLVNYGVLMSNCGRRGDLNEMNELLAEMKKRNIKPDDVTYSILINYLCANGKVDEAYKVLVEMQVKEGCKPNSAMYRMMVDGFCKIQNFEKGLALLNAMLASGHCPRSETFGSLISGLAKDGRVNDACFVLEEMEKRMLCTCVGAWYSLVETVCVKRDDGADLLSGLLAPTLG</sequence>
<comment type="caution">
    <text evidence="3">The sequence shown here is derived from an EMBL/GenBank/DDBJ whole genome shotgun (WGS) entry which is preliminary data.</text>
</comment>
<protein>
    <recommendedName>
        <fullName evidence="5">Pentatricopeptide repeat-containing protein</fullName>
    </recommendedName>
</protein>
<feature type="repeat" description="PPR" evidence="2">
    <location>
        <begin position="381"/>
        <end position="411"/>
    </location>
</feature>
<feature type="repeat" description="PPR" evidence="2">
    <location>
        <begin position="135"/>
        <end position="169"/>
    </location>
</feature>
<feature type="repeat" description="PPR" evidence="2">
    <location>
        <begin position="346"/>
        <end position="380"/>
    </location>
</feature>
<dbReference type="PROSITE" id="PS51375">
    <property type="entry name" value="PPR"/>
    <property type="match status" value="8"/>
</dbReference>
<dbReference type="GO" id="GO:0007005">
    <property type="term" value="P:mitochondrion organization"/>
    <property type="evidence" value="ECO:0007669"/>
    <property type="project" value="TreeGrafter"/>
</dbReference>
<keyword evidence="1" id="KW-0677">Repeat</keyword>
<feature type="repeat" description="PPR" evidence="2">
    <location>
        <begin position="205"/>
        <end position="239"/>
    </location>
</feature>
<evidence type="ECO:0000313" key="4">
    <source>
        <dbReference type="Proteomes" id="UP000636800"/>
    </source>
</evidence>
<dbReference type="GO" id="GO:0006396">
    <property type="term" value="P:RNA processing"/>
    <property type="evidence" value="ECO:0007669"/>
    <property type="project" value="TreeGrafter"/>
</dbReference>